<dbReference type="PANTHER" id="PTHR34448">
    <property type="entry name" value="AMINOPEPTIDASE"/>
    <property type="match status" value="1"/>
</dbReference>
<evidence type="ECO:0000256" key="3">
    <source>
        <dbReference type="ARBA" id="ARBA00001947"/>
    </source>
</evidence>
<dbReference type="Pfam" id="PF02073">
    <property type="entry name" value="Peptidase_M29"/>
    <property type="match status" value="1"/>
</dbReference>
<evidence type="ECO:0000256" key="5">
    <source>
        <dbReference type="ARBA" id="ARBA00022438"/>
    </source>
</evidence>
<comment type="cofactor">
    <cofactor evidence="1">
        <name>Co(2+)</name>
        <dbReference type="ChEBI" id="CHEBI:48828"/>
    </cofactor>
</comment>
<organism evidence="10 11">
    <name type="scientific">Candidatus Wallbacteria bacterium HGW-Wallbacteria-1</name>
    <dbReference type="NCBI Taxonomy" id="2013854"/>
    <lineage>
        <taxon>Bacteria</taxon>
        <taxon>Candidatus Walliibacteriota</taxon>
    </lineage>
</organism>
<accession>A0A2N1PJ34</accession>
<dbReference type="SUPFAM" id="SSF144052">
    <property type="entry name" value="Thermophilic metalloprotease-like"/>
    <property type="match status" value="1"/>
</dbReference>
<dbReference type="PANTHER" id="PTHR34448:SF1">
    <property type="entry name" value="BLL6088 PROTEIN"/>
    <property type="match status" value="1"/>
</dbReference>
<dbReference type="EMBL" id="PGXC01000052">
    <property type="protein sequence ID" value="PKK88302.1"/>
    <property type="molecule type" value="Genomic_DNA"/>
</dbReference>
<evidence type="ECO:0000256" key="1">
    <source>
        <dbReference type="ARBA" id="ARBA00001941"/>
    </source>
</evidence>
<comment type="cofactor">
    <cofactor evidence="2">
        <name>Mg(2+)</name>
        <dbReference type="ChEBI" id="CHEBI:18420"/>
    </cofactor>
</comment>
<dbReference type="GO" id="GO:0046872">
    <property type="term" value="F:metal ion binding"/>
    <property type="evidence" value="ECO:0007669"/>
    <property type="project" value="UniProtKB-KW"/>
</dbReference>
<evidence type="ECO:0000256" key="7">
    <source>
        <dbReference type="ARBA" id="ARBA00022723"/>
    </source>
</evidence>
<evidence type="ECO:0008006" key="12">
    <source>
        <dbReference type="Google" id="ProtNLM"/>
    </source>
</evidence>
<dbReference type="Proteomes" id="UP000233256">
    <property type="component" value="Unassembled WGS sequence"/>
</dbReference>
<keyword evidence="5" id="KW-0031">Aminopeptidase</keyword>
<evidence type="ECO:0000256" key="2">
    <source>
        <dbReference type="ARBA" id="ARBA00001946"/>
    </source>
</evidence>
<reference evidence="10 11" key="1">
    <citation type="journal article" date="2017" name="ISME J.">
        <title>Potential for microbial H2 and metal transformations associated with novel bacteria and archaea in deep terrestrial subsurface sediments.</title>
        <authorList>
            <person name="Hernsdorf A.W."/>
            <person name="Amano Y."/>
            <person name="Miyakawa K."/>
            <person name="Ise K."/>
            <person name="Suzuki Y."/>
            <person name="Anantharaman K."/>
            <person name="Probst A."/>
            <person name="Burstein D."/>
            <person name="Thomas B.C."/>
            <person name="Banfield J.F."/>
        </authorList>
    </citation>
    <scope>NUCLEOTIDE SEQUENCE [LARGE SCALE GENOMIC DNA]</scope>
    <source>
        <strain evidence="10">HGW-Wallbacteria-1</strain>
    </source>
</reference>
<dbReference type="InterPro" id="IPR052170">
    <property type="entry name" value="M29_Exopeptidase"/>
</dbReference>
<dbReference type="InterPro" id="IPR035097">
    <property type="entry name" value="M29_N-terminal"/>
</dbReference>
<evidence type="ECO:0000256" key="9">
    <source>
        <dbReference type="ARBA" id="ARBA00023049"/>
    </source>
</evidence>
<sequence>MAENTMNESTIQKMALRIVQGLAPVKNEYILLSGGLHHAELLEQVAMGIVMAEAHPEIRFSTPGLARQMAEKAPASYLDRTADQHDIYMATHYDAALQIDPFLDESLMAGLPIDRMILGRERGRLLSDLRKARATRSIFMGWPSPARAESCGMEFPDFQKLFTDAFLSDMNSMKSLGESIAGKLRKGGQVRITCPLGSDVTFTLSPHRRVMIDTGSYDPEMVRAGDITKNLPCGEVYTTAVETTVEGRAIFDTAFVDGRPIRKLELTFQEGELVNFSAAEGVDLFRKRYESASGRKERLGELGIGINPAMKAPIGHTLLDEKIFGSVHLALGENRMYGGVNASSLHWDLVMLKPTLTIGDECIITNGCFE</sequence>
<dbReference type="GO" id="GO:0004177">
    <property type="term" value="F:aminopeptidase activity"/>
    <property type="evidence" value="ECO:0007669"/>
    <property type="project" value="UniProtKB-KW"/>
</dbReference>
<evidence type="ECO:0000256" key="6">
    <source>
        <dbReference type="ARBA" id="ARBA00022670"/>
    </source>
</evidence>
<keyword evidence="9" id="KW-0482">Metalloprotease</keyword>
<keyword evidence="7" id="KW-0479">Metal-binding</keyword>
<evidence type="ECO:0000256" key="8">
    <source>
        <dbReference type="ARBA" id="ARBA00022801"/>
    </source>
</evidence>
<protein>
    <recommendedName>
        <fullName evidence="12">Aminopeptidase</fullName>
    </recommendedName>
</protein>
<keyword evidence="8" id="KW-0378">Hydrolase</keyword>
<dbReference type="GO" id="GO:0006508">
    <property type="term" value="P:proteolysis"/>
    <property type="evidence" value="ECO:0007669"/>
    <property type="project" value="UniProtKB-KW"/>
</dbReference>
<evidence type="ECO:0000313" key="11">
    <source>
        <dbReference type="Proteomes" id="UP000233256"/>
    </source>
</evidence>
<proteinExistence type="inferred from homology"/>
<dbReference type="Gene3D" id="3.40.1830.10">
    <property type="entry name" value="Thermophilic metalloprotease (M29)"/>
    <property type="match status" value="1"/>
</dbReference>
<name>A0A2N1PJ34_9BACT</name>
<keyword evidence="6" id="KW-0645">Protease</keyword>
<dbReference type="GO" id="GO:0008237">
    <property type="term" value="F:metallopeptidase activity"/>
    <property type="evidence" value="ECO:0007669"/>
    <property type="project" value="UniProtKB-KW"/>
</dbReference>
<dbReference type="AlphaFoldDB" id="A0A2N1PJ34"/>
<comment type="caution">
    <text evidence="10">The sequence shown here is derived from an EMBL/GenBank/DDBJ whole genome shotgun (WGS) entry which is preliminary data.</text>
</comment>
<evidence type="ECO:0000256" key="4">
    <source>
        <dbReference type="ARBA" id="ARBA00008236"/>
    </source>
</evidence>
<evidence type="ECO:0000313" key="10">
    <source>
        <dbReference type="EMBL" id="PKK88302.1"/>
    </source>
</evidence>
<dbReference type="InterPro" id="IPR000787">
    <property type="entry name" value="Peptidase_M29"/>
</dbReference>
<comment type="cofactor">
    <cofactor evidence="3">
        <name>Zn(2+)</name>
        <dbReference type="ChEBI" id="CHEBI:29105"/>
    </cofactor>
</comment>
<comment type="similarity">
    <text evidence="4">Belongs to the peptidase M29 family.</text>
</comment>
<gene>
    <name evidence="10" type="ORF">CVV64_19320</name>
</gene>